<evidence type="ECO:0000313" key="2">
    <source>
        <dbReference type="EMBL" id="QHS91962.1"/>
    </source>
</evidence>
<proteinExistence type="predicted"/>
<protein>
    <submittedName>
        <fullName evidence="2">Uncharacterized protein</fullName>
    </submittedName>
</protein>
<feature type="compositionally biased region" description="Basic residues" evidence="1">
    <location>
        <begin position="1884"/>
        <end position="1894"/>
    </location>
</feature>
<feature type="region of interest" description="Disordered" evidence="1">
    <location>
        <begin position="1870"/>
        <end position="1894"/>
    </location>
</feature>
<sequence length="1894" mass="217103">MDVVKTNIIHAATTVADIIKKIKESRTMSSLYGTPDEFPDDLKKITVLYHPSATAEPVSLRLTSVFPFYTMLDIKIAIYVALEKREEAAPIFQSLLYNPLELGSGEASSNRSQFYSADYYWSDPLTKGSFSKCTTTEEKKINLFNPFFHAKQDEKVTQEKKSRFVHQTGEIVNLERVSQSRLTYEDAILSLLEEKRTPTFHLFLFKDLFAAARPASERDWNGLIRPYFPFLLMNQTALTESNKEILVLQENQFSRQKEFGLRIDYLINSGKPLLPLTLSGVRFLQFRWAAEKRGEEGLEALFYDTKVSAARPYMRLLPSRGSSVTKLHMTEDNVPDLPDPRLLMQWSRERNPTPECDYGYMKVVIKEKVGQSLPVYMTLRLFDDSSADAIIQPPRGVRVLSPVSDLENIEKYLEAGLEGTDLYTSTSAKLYNSTFIYGLRLDVKTPVFSKRVLEKKLRVFSSFFQQISPLPGEQPLVMLRYKRVSNFTREDRVFSFLTQYVTRISLLKEPGQERRTLVDRVMEEFQIDREESTKRVSDWYSRNEVALAVPETKDFILTNNPGIDIAIFGQHPFYTFHIYRVTSLISLRRIITLLSLMFSAEEEELDVSDRAVAVFQKVEEKLERAKVEESKEEEAKEEEEEEEGELAAAAPDYLGDLMFMQDDLGEEEEAASLSVKQEIQQDAVAPKDELENAVLPEEQAEPSTTEGGIADFFLTRLKQADKRLFDYTKTHPSLKKYVSMCAANVTRQPAVLTQEQYKNLRDNIYKEDIDKGEIEFVEYPLEEKDSKKEKKTGLKNSEKFYFLEYGTNPKNFHWYVCSKYFCTRDNLILRSDEFERPGQYRREIEGRAKGSRPAKTCPFCDGRLILNRRSPGLNETVIERTVAPKTKNAIHSFIGFLKKTPHPEGFYLPCCFLKPANPVITRADDYFKKPYSVGLPAAPTPSGHQQEQDDEDSDEEEEDFSEDLLSKELGDIYMIAMAGTSRTYIVGDEKLPLEPPILLSMATLTQQKKKRSQEPQIGLLPIVLDKYFSQYPQGFVKTKVPQRLKPDGFGFLRIGVENRVRFRPNSFLAAAAPFFGKNTSHVLLDDILEKLTPSIFLQMNYGNMVHEFYDPTYPVLADSEMRNWISTNSVPLDVNDTNTEAVTRLYISYNNFRAKMKDEKVVKEYRQFALLMAEPNLLRGNRQGLTFIVLDILLDPITKEEKIDVRCPLYGFNQSIHGGNDIAFLMHHYTGIWEPIFYIDARPGKEPFFDVFQRAKEALWPPIVKDRVAEFFSKCKTMDGRLSYPSKSIDVLKLPPISQIMTLFPQSMRTGSPYGVVRDSYNHVAAVIYNPIIIYKNSKLYIPIPCADDGYMNKNWRHVFLDWTSFEPPDVEYLLDFYMKYVVSVLSVRSSFAPRRIIDALRSRRDVQVCAVQLANGLILPASDPDRLETIKGSLHPPAQEGHVKIHINTREGADTGDGSEAAPLQTVAAGLFFARKLYEMASSVEMIVDGKRIQYSQEKEDTLDWTRDKKIVFAKEKEEVLPLTLYTTQKELSEIYEHLRIMFAKWLAGLQRGDDLRRRLESVIDDDEIPLYEKRKRLELIFGNKIMSWMSAAPREEEGEDHLLRRVNCSAQGAEKCSGRCAWRKEDEKCLLHVPEFKDIQVDVRELLYHRLIEELLRFGEKRRQLFENDLSYMIDLDRPIRDGNEYILPEKSAAWYELMRMDWTAKKDEEPMFLEEKSSPLSTRAVPIVEESALPDGIEFLFPKAESGKLRIKRSSLLSLIGLLSLGRVEIQPPLAADARKLSAEQIGFLVQQSHLTVGQVDLRSQEPDLILKKPRTMDRGTSVFFLIIGAEGPAVLTVDPDSVTLPDVADLSSVFAEKLAGAEVEQAPGQGPLQQAFEQKKKFKPRIKGSV</sequence>
<accession>A0A6C0BIX0</accession>
<evidence type="ECO:0000256" key="1">
    <source>
        <dbReference type="SAM" id="MobiDB-lite"/>
    </source>
</evidence>
<feature type="compositionally biased region" description="Acidic residues" evidence="1">
    <location>
        <begin position="948"/>
        <end position="961"/>
    </location>
</feature>
<reference evidence="2" key="1">
    <citation type="journal article" date="2020" name="Nature">
        <title>Giant virus diversity and host interactions through global metagenomics.</title>
        <authorList>
            <person name="Schulz F."/>
            <person name="Roux S."/>
            <person name="Paez-Espino D."/>
            <person name="Jungbluth S."/>
            <person name="Walsh D.A."/>
            <person name="Denef V.J."/>
            <person name="McMahon K.D."/>
            <person name="Konstantinidis K.T."/>
            <person name="Eloe-Fadrosh E.A."/>
            <person name="Kyrpides N.C."/>
            <person name="Woyke T."/>
        </authorList>
    </citation>
    <scope>NUCLEOTIDE SEQUENCE</scope>
    <source>
        <strain evidence="2">GVMAG-M-3300013285-6</strain>
    </source>
</reference>
<feature type="compositionally biased region" description="Acidic residues" evidence="1">
    <location>
        <begin position="630"/>
        <end position="645"/>
    </location>
</feature>
<feature type="region of interest" description="Disordered" evidence="1">
    <location>
        <begin position="934"/>
        <end position="961"/>
    </location>
</feature>
<name>A0A6C0BIX0_9ZZZZ</name>
<organism evidence="2">
    <name type="scientific">viral metagenome</name>
    <dbReference type="NCBI Taxonomy" id="1070528"/>
    <lineage>
        <taxon>unclassified sequences</taxon>
        <taxon>metagenomes</taxon>
        <taxon>organismal metagenomes</taxon>
    </lineage>
</organism>
<feature type="region of interest" description="Disordered" evidence="1">
    <location>
        <begin position="625"/>
        <end position="646"/>
    </location>
</feature>
<dbReference type="EMBL" id="MN739166">
    <property type="protein sequence ID" value="QHS91962.1"/>
    <property type="molecule type" value="Genomic_DNA"/>
</dbReference>